<evidence type="ECO:0000313" key="1">
    <source>
        <dbReference type="Ensembl" id="ENSPMGP00000013716.1"/>
    </source>
</evidence>
<dbReference type="Proteomes" id="UP000261520">
    <property type="component" value="Unplaced"/>
</dbReference>
<evidence type="ECO:0000313" key="2">
    <source>
        <dbReference type="Proteomes" id="UP000261520"/>
    </source>
</evidence>
<sequence>MSNTLITTCIVPDLAGVPPSNAVSVSVIKDCFSRSKTFCSCNSGIGVFCPWCCVFSYVDILYCRLKMWIIVIYIYYFNLNPIQFQWVV</sequence>
<name>A0A3B4AB38_9GOBI</name>
<dbReference type="Ensembl" id="ENSPMGT00000014641.1">
    <property type="protein sequence ID" value="ENSPMGP00000013716.1"/>
    <property type="gene ID" value="ENSPMGG00000011280.1"/>
</dbReference>
<proteinExistence type="predicted"/>
<accession>A0A3B4AB38</accession>
<dbReference type="AlphaFoldDB" id="A0A3B4AB38"/>
<keyword evidence="2" id="KW-1185">Reference proteome</keyword>
<organism evidence="1 2">
    <name type="scientific">Periophthalmus magnuspinnatus</name>
    <dbReference type="NCBI Taxonomy" id="409849"/>
    <lineage>
        <taxon>Eukaryota</taxon>
        <taxon>Metazoa</taxon>
        <taxon>Chordata</taxon>
        <taxon>Craniata</taxon>
        <taxon>Vertebrata</taxon>
        <taxon>Euteleostomi</taxon>
        <taxon>Actinopterygii</taxon>
        <taxon>Neopterygii</taxon>
        <taxon>Teleostei</taxon>
        <taxon>Neoteleostei</taxon>
        <taxon>Acanthomorphata</taxon>
        <taxon>Gobiaria</taxon>
        <taxon>Gobiiformes</taxon>
        <taxon>Gobioidei</taxon>
        <taxon>Gobiidae</taxon>
        <taxon>Oxudercinae</taxon>
        <taxon>Periophthalmus</taxon>
    </lineage>
</organism>
<reference evidence="1" key="1">
    <citation type="submission" date="2025-08" db="UniProtKB">
        <authorList>
            <consortium name="Ensembl"/>
        </authorList>
    </citation>
    <scope>IDENTIFICATION</scope>
</reference>
<reference evidence="1" key="2">
    <citation type="submission" date="2025-09" db="UniProtKB">
        <authorList>
            <consortium name="Ensembl"/>
        </authorList>
    </citation>
    <scope>IDENTIFICATION</scope>
</reference>
<protein>
    <submittedName>
        <fullName evidence="1">Uncharacterized protein</fullName>
    </submittedName>
</protein>